<dbReference type="PANTHER" id="PTHR31909">
    <property type="entry name" value="CHROMOSOME 20 ORF85 FAMILY MEMBER"/>
    <property type="match status" value="1"/>
</dbReference>
<comment type="caution">
    <text evidence="2">The sequence shown here is derived from an EMBL/GenBank/DDBJ whole genome shotgun (WGS) entry which is preliminary data.</text>
</comment>
<dbReference type="EMBL" id="JAODUO010000395">
    <property type="protein sequence ID" value="KAK2181485.1"/>
    <property type="molecule type" value="Genomic_DNA"/>
</dbReference>
<dbReference type="Proteomes" id="UP001209878">
    <property type="component" value="Unassembled WGS sequence"/>
</dbReference>
<proteinExistence type="predicted"/>
<dbReference type="Pfam" id="PF14945">
    <property type="entry name" value="LLC1"/>
    <property type="match status" value="1"/>
</dbReference>
<sequence>MAEASQASPAKPLSDSEVAKLNVVAQDAIWTERVVQEKQGAQSWEDNWGFMAQFDPKVNVQQGRPKPDRELPSRVNMYSEGVPNTNAGNYGARVETEMGKQILDLEFRFFPGYRKTKLGGDMVCY</sequence>
<keyword evidence="3" id="KW-1185">Reference proteome</keyword>
<name>A0AAD9L2R6_RIDPI</name>
<gene>
    <name evidence="2" type="ORF">NP493_396g01026</name>
</gene>
<evidence type="ECO:0000313" key="2">
    <source>
        <dbReference type="EMBL" id="KAK2181485.1"/>
    </source>
</evidence>
<evidence type="ECO:0000256" key="1">
    <source>
        <dbReference type="SAM" id="MobiDB-lite"/>
    </source>
</evidence>
<dbReference type="PANTHER" id="PTHR31909:SF2">
    <property type="entry name" value="RIKEN CDNA 2410004P03 GENE"/>
    <property type="match status" value="1"/>
</dbReference>
<feature type="region of interest" description="Disordered" evidence="1">
    <location>
        <begin position="59"/>
        <end position="90"/>
    </location>
</feature>
<organism evidence="2 3">
    <name type="scientific">Ridgeia piscesae</name>
    <name type="common">Tubeworm</name>
    <dbReference type="NCBI Taxonomy" id="27915"/>
    <lineage>
        <taxon>Eukaryota</taxon>
        <taxon>Metazoa</taxon>
        <taxon>Spiralia</taxon>
        <taxon>Lophotrochozoa</taxon>
        <taxon>Annelida</taxon>
        <taxon>Polychaeta</taxon>
        <taxon>Sedentaria</taxon>
        <taxon>Canalipalpata</taxon>
        <taxon>Sabellida</taxon>
        <taxon>Siboglinidae</taxon>
        <taxon>Ridgeia</taxon>
    </lineage>
</organism>
<evidence type="ECO:0000313" key="3">
    <source>
        <dbReference type="Proteomes" id="UP001209878"/>
    </source>
</evidence>
<dbReference type="AlphaFoldDB" id="A0AAD9L2R6"/>
<protein>
    <submittedName>
        <fullName evidence="2">Uncharacterized protein</fullName>
    </submittedName>
</protein>
<reference evidence="2" key="1">
    <citation type="journal article" date="2023" name="Mol. Biol. Evol.">
        <title>Third-Generation Sequencing Reveals the Adaptive Role of the Epigenome in Three Deep-Sea Polychaetes.</title>
        <authorList>
            <person name="Perez M."/>
            <person name="Aroh O."/>
            <person name="Sun Y."/>
            <person name="Lan Y."/>
            <person name="Juniper S.K."/>
            <person name="Young C.R."/>
            <person name="Angers B."/>
            <person name="Qian P.Y."/>
        </authorList>
    </citation>
    <scope>NUCLEOTIDE SEQUENCE</scope>
    <source>
        <strain evidence="2">R07B-5</strain>
    </source>
</reference>
<dbReference type="InterPro" id="IPR020339">
    <property type="entry name" value="C20orf85-like"/>
</dbReference>
<accession>A0AAD9L2R6</accession>